<accession>A0A397W9F4</accession>
<evidence type="ECO:0000313" key="1">
    <source>
        <dbReference type="EMBL" id="RIB30742.1"/>
    </source>
</evidence>
<organism evidence="1 2">
    <name type="scientific">Gigaspora rosea</name>
    <dbReference type="NCBI Taxonomy" id="44941"/>
    <lineage>
        <taxon>Eukaryota</taxon>
        <taxon>Fungi</taxon>
        <taxon>Fungi incertae sedis</taxon>
        <taxon>Mucoromycota</taxon>
        <taxon>Glomeromycotina</taxon>
        <taxon>Glomeromycetes</taxon>
        <taxon>Diversisporales</taxon>
        <taxon>Gigasporaceae</taxon>
        <taxon>Gigaspora</taxon>
    </lineage>
</organism>
<dbReference type="AlphaFoldDB" id="A0A397W9F4"/>
<comment type="caution">
    <text evidence="1">The sequence shown here is derived from an EMBL/GenBank/DDBJ whole genome shotgun (WGS) entry which is preliminary data.</text>
</comment>
<gene>
    <name evidence="1" type="ORF">C2G38_2151878</name>
</gene>
<protein>
    <submittedName>
        <fullName evidence="1">Uncharacterized protein</fullName>
    </submittedName>
</protein>
<proteinExistence type="predicted"/>
<name>A0A397W9F4_9GLOM</name>
<evidence type="ECO:0000313" key="2">
    <source>
        <dbReference type="Proteomes" id="UP000266673"/>
    </source>
</evidence>
<reference evidence="1 2" key="1">
    <citation type="submission" date="2018-06" db="EMBL/GenBank/DDBJ databases">
        <title>Comparative genomics reveals the genomic features of Rhizophagus irregularis, R. cerebriforme, R. diaphanum and Gigaspora rosea, and their symbiotic lifestyle signature.</title>
        <authorList>
            <person name="Morin E."/>
            <person name="San Clemente H."/>
            <person name="Chen E.C.H."/>
            <person name="De La Providencia I."/>
            <person name="Hainaut M."/>
            <person name="Kuo A."/>
            <person name="Kohler A."/>
            <person name="Murat C."/>
            <person name="Tang N."/>
            <person name="Roy S."/>
            <person name="Loubradou J."/>
            <person name="Henrissat B."/>
            <person name="Grigoriev I.V."/>
            <person name="Corradi N."/>
            <person name="Roux C."/>
            <person name="Martin F.M."/>
        </authorList>
    </citation>
    <scope>NUCLEOTIDE SEQUENCE [LARGE SCALE GENOMIC DNA]</scope>
    <source>
        <strain evidence="1 2">DAOM 194757</strain>
    </source>
</reference>
<dbReference type="EMBL" id="QKWP01000006">
    <property type="protein sequence ID" value="RIB30742.1"/>
    <property type="molecule type" value="Genomic_DNA"/>
</dbReference>
<sequence length="96" mass="10741">MSYRVSSELSYVNAPGGSLKIGKSLNLFSGLIVEVIEDEGSTESIGKYLADLYKTASDASTNTAKAIQYKIESWYNYAYKFKNRVKELIKTVVKEK</sequence>
<keyword evidence="2" id="KW-1185">Reference proteome</keyword>
<dbReference type="Proteomes" id="UP000266673">
    <property type="component" value="Unassembled WGS sequence"/>
</dbReference>